<accession>A0A7J7LAZ1</accession>
<protein>
    <submittedName>
        <fullName evidence="2">Uncharacterized protein</fullName>
    </submittedName>
</protein>
<comment type="caution">
    <text evidence="2">The sequence shown here is derived from an EMBL/GenBank/DDBJ whole genome shotgun (WGS) entry which is preliminary data.</text>
</comment>
<evidence type="ECO:0000313" key="2">
    <source>
        <dbReference type="EMBL" id="KAF6139728.1"/>
    </source>
</evidence>
<organism evidence="2 3">
    <name type="scientific">Kingdonia uniflora</name>
    <dbReference type="NCBI Taxonomy" id="39325"/>
    <lineage>
        <taxon>Eukaryota</taxon>
        <taxon>Viridiplantae</taxon>
        <taxon>Streptophyta</taxon>
        <taxon>Embryophyta</taxon>
        <taxon>Tracheophyta</taxon>
        <taxon>Spermatophyta</taxon>
        <taxon>Magnoliopsida</taxon>
        <taxon>Ranunculales</taxon>
        <taxon>Circaeasteraceae</taxon>
        <taxon>Kingdonia</taxon>
    </lineage>
</organism>
<gene>
    <name evidence="2" type="ORF">GIB67_006676</name>
</gene>
<dbReference type="OrthoDB" id="1892195at2759"/>
<sequence length="84" mass="9688">MVDFEFNGRGVHVSSSPAKRRRTSKVAKELETTKEELEEKRDLNQGWKDVTDDKTVIGIRLFGALDHKPFLIECYKKYSSIKDA</sequence>
<evidence type="ECO:0000313" key="3">
    <source>
        <dbReference type="Proteomes" id="UP000541444"/>
    </source>
</evidence>
<evidence type="ECO:0000256" key="1">
    <source>
        <dbReference type="SAM" id="MobiDB-lite"/>
    </source>
</evidence>
<proteinExistence type="predicted"/>
<dbReference type="EMBL" id="JACGCM010002456">
    <property type="protein sequence ID" value="KAF6139728.1"/>
    <property type="molecule type" value="Genomic_DNA"/>
</dbReference>
<feature type="region of interest" description="Disordered" evidence="1">
    <location>
        <begin position="1"/>
        <end position="27"/>
    </location>
</feature>
<reference evidence="2 3" key="1">
    <citation type="journal article" date="2020" name="IScience">
        <title>Genome Sequencing of the Endangered Kingdonia uniflora (Circaeasteraceae, Ranunculales) Reveals Potential Mechanisms of Evolutionary Specialization.</title>
        <authorList>
            <person name="Sun Y."/>
            <person name="Deng T."/>
            <person name="Zhang A."/>
            <person name="Moore M.J."/>
            <person name="Landis J.B."/>
            <person name="Lin N."/>
            <person name="Zhang H."/>
            <person name="Zhang X."/>
            <person name="Huang J."/>
            <person name="Zhang X."/>
            <person name="Sun H."/>
            <person name="Wang H."/>
        </authorList>
    </citation>
    <scope>NUCLEOTIDE SEQUENCE [LARGE SCALE GENOMIC DNA]</scope>
    <source>
        <strain evidence="2">TB1705</strain>
        <tissue evidence="2">Leaf</tissue>
    </source>
</reference>
<keyword evidence="3" id="KW-1185">Reference proteome</keyword>
<dbReference type="AlphaFoldDB" id="A0A7J7LAZ1"/>
<dbReference type="Proteomes" id="UP000541444">
    <property type="component" value="Unassembled WGS sequence"/>
</dbReference>
<name>A0A7J7LAZ1_9MAGN</name>